<protein>
    <submittedName>
        <fullName evidence="2">Uncharacterized protein</fullName>
    </submittedName>
</protein>
<evidence type="ECO:0000313" key="3">
    <source>
        <dbReference type="Proteomes" id="UP000199323"/>
    </source>
</evidence>
<evidence type="ECO:0000256" key="1">
    <source>
        <dbReference type="SAM" id="MobiDB-lite"/>
    </source>
</evidence>
<proteinExistence type="predicted"/>
<sequence>MDKSIAAEWDRAHTDFTRPPNRPAPAGLTASETDWRTRLETTTPGGWLLADNAMTTTMTSGKPIHLMHTTNALDAIRASGQLYASSGCLVAAVYCAPLTPVAGGLRPHNLGAYLRQTKPHTQTLILQITPAAPAAARGIDYLRLGPVHLRTYQQHRSFLTAQEDDQLRTAAVSRIRATASFLDMLLANATGRLTDPAAFVDRLAAAVPGFPFLGYLYFEVLSEYLMLHSTSTETAACAEHGEMNNLLYKRLAFTAVPGMAKLFDLALFHPDSQTLRGLIAGIEPGLADGAATYTRDRLSHLFAAVALHPGQDATSVTFAQPATFEDVAAYAPGLLGQTLFREMRILPRYPQLYPVFEQAKALEAWSYWNTHRIATPFNGVLPKGEIGVSTAHPGSNLRAWAATTDDRGLLHLAEPIDIAPSPRLADLHLTAMRRDKTGQAAGHCTTGTPRHTEATGDSRLTSRDRHP</sequence>
<keyword evidence="3" id="KW-1185">Reference proteome</keyword>
<dbReference type="EMBL" id="FONG01000043">
    <property type="protein sequence ID" value="SFF94817.1"/>
    <property type="molecule type" value="Genomic_DNA"/>
</dbReference>
<reference evidence="2 3" key="1">
    <citation type="submission" date="2016-10" db="EMBL/GenBank/DDBJ databases">
        <authorList>
            <person name="de Groot N.N."/>
        </authorList>
    </citation>
    <scope>NUCLEOTIDE SEQUENCE [LARGE SCALE GENOMIC DNA]</scope>
    <source>
        <strain evidence="2 3">CGMCC 4.3510</strain>
    </source>
</reference>
<feature type="compositionally biased region" description="Basic and acidic residues" evidence="1">
    <location>
        <begin position="450"/>
        <end position="467"/>
    </location>
</feature>
<name>A0A1I2MZD4_9ACTN</name>
<feature type="region of interest" description="Disordered" evidence="1">
    <location>
        <begin position="437"/>
        <end position="467"/>
    </location>
</feature>
<dbReference type="RefSeq" id="WP_177246776.1">
    <property type="nucleotide sequence ID" value="NZ_FONG01000043.1"/>
</dbReference>
<gene>
    <name evidence="2" type="ORF">SAMN05216251_14315</name>
</gene>
<evidence type="ECO:0000313" key="2">
    <source>
        <dbReference type="EMBL" id="SFF94817.1"/>
    </source>
</evidence>
<dbReference type="AlphaFoldDB" id="A0A1I2MZD4"/>
<organism evidence="2 3">
    <name type="scientific">Actinacidiphila alni</name>
    <dbReference type="NCBI Taxonomy" id="380248"/>
    <lineage>
        <taxon>Bacteria</taxon>
        <taxon>Bacillati</taxon>
        <taxon>Actinomycetota</taxon>
        <taxon>Actinomycetes</taxon>
        <taxon>Kitasatosporales</taxon>
        <taxon>Streptomycetaceae</taxon>
        <taxon>Actinacidiphila</taxon>
    </lineage>
</organism>
<feature type="compositionally biased region" description="Basic and acidic residues" evidence="1">
    <location>
        <begin position="1"/>
        <end position="16"/>
    </location>
</feature>
<dbReference type="Proteomes" id="UP000199323">
    <property type="component" value="Unassembled WGS sequence"/>
</dbReference>
<feature type="region of interest" description="Disordered" evidence="1">
    <location>
        <begin position="1"/>
        <end position="30"/>
    </location>
</feature>
<accession>A0A1I2MZD4</accession>
<dbReference type="STRING" id="380248.SAMN05216251_14315"/>